<evidence type="ECO:0000313" key="2">
    <source>
        <dbReference type="Proteomes" id="UP000032142"/>
    </source>
</evidence>
<dbReference type="AlphaFoldDB" id="A0A0B0MSK3"/>
<dbReference type="Proteomes" id="UP000032142">
    <property type="component" value="Unassembled WGS sequence"/>
</dbReference>
<evidence type="ECO:0000313" key="1">
    <source>
        <dbReference type="EMBL" id="KHG01911.1"/>
    </source>
</evidence>
<sequence>MSQTCFTLAYASRLIYVPDMSYTSPCLNADAMSRTWS</sequence>
<reference evidence="2" key="1">
    <citation type="submission" date="2014-09" db="EMBL/GenBank/DDBJ databases">
        <authorList>
            <person name="Mudge J."/>
            <person name="Ramaraj T."/>
            <person name="Lindquist I.E."/>
            <person name="Bharti A.K."/>
            <person name="Sundararajan A."/>
            <person name="Cameron C.T."/>
            <person name="Woodward J.E."/>
            <person name="May G.D."/>
            <person name="Brubaker C."/>
            <person name="Broadhvest J."/>
            <person name="Wilkins T.A."/>
        </authorList>
    </citation>
    <scope>NUCLEOTIDE SEQUENCE</scope>
    <source>
        <strain evidence="2">cv. AKA8401</strain>
    </source>
</reference>
<comment type="caution">
    <text evidence="1">The sequence shown here is derived from an EMBL/GenBank/DDBJ whole genome shotgun (WGS) entry which is preliminary data.</text>
</comment>
<accession>A0A0B0MSK3</accession>
<protein>
    <submittedName>
        <fullName evidence="1">Uncharacterized protein</fullName>
    </submittedName>
</protein>
<proteinExistence type="predicted"/>
<dbReference type="EMBL" id="JRRC01227202">
    <property type="protein sequence ID" value="KHG01911.1"/>
    <property type="molecule type" value="Genomic_DNA"/>
</dbReference>
<name>A0A0B0MSK3_GOSAR</name>
<gene>
    <name evidence="1" type="ORF">F383_23274</name>
</gene>
<organism evidence="1 2">
    <name type="scientific">Gossypium arboreum</name>
    <name type="common">Tree cotton</name>
    <name type="synonym">Gossypium nanking</name>
    <dbReference type="NCBI Taxonomy" id="29729"/>
    <lineage>
        <taxon>Eukaryota</taxon>
        <taxon>Viridiplantae</taxon>
        <taxon>Streptophyta</taxon>
        <taxon>Embryophyta</taxon>
        <taxon>Tracheophyta</taxon>
        <taxon>Spermatophyta</taxon>
        <taxon>Magnoliopsida</taxon>
        <taxon>eudicotyledons</taxon>
        <taxon>Gunneridae</taxon>
        <taxon>Pentapetalae</taxon>
        <taxon>rosids</taxon>
        <taxon>malvids</taxon>
        <taxon>Malvales</taxon>
        <taxon>Malvaceae</taxon>
        <taxon>Malvoideae</taxon>
        <taxon>Gossypium</taxon>
    </lineage>
</organism>
<keyword evidence="2" id="KW-1185">Reference proteome</keyword>